<feature type="signal peptide" evidence="1">
    <location>
        <begin position="1"/>
        <end position="33"/>
    </location>
</feature>
<evidence type="ECO:0000313" key="3">
    <source>
        <dbReference type="Proteomes" id="UP000095751"/>
    </source>
</evidence>
<proteinExistence type="predicted"/>
<organism evidence="2 3">
    <name type="scientific">Fragilariopsis cylindrus CCMP1102</name>
    <dbReference type="NCBI Taxonomy" id="635003"/>
    <lineage>
        <taxon>Eukaryota</taxon>
        <taxon>Sar</taxon>
        <taxon>Stramenopiles</taxon>
        <taxon>Ochrophyta</taxon>
        <taxon>Bacillariophyta</taxon>
        <taxon>Bacillariophyceae</taxon>
        <taxon>Bacillariophycidae</taxon>
        <taxon>Bacillariales</taxon>
        <taxon>Bacillariaceae</taxon>
        <taxon>Fragilariopsis</taxon>
    </lineage>
</organism>
<feature type="chain" id="PRO_5009192829" evidence="1">
    <location>
        <begin position="34"/>
        <end position="505"/>
    </location>
</feature>
<gene>
    <name evidence="2" type="ORF">FRACYDRAFT_241265</name>
</gene>
<protein>
    <submittedName>
        <fullName evidence="2">Uncharacterized protein</fullName>
    </submittedName>
</protein>
<accession>A0A1E7F996</accession>
<dbReference type="Proteomes" id="UP000095751">
    <property type="component" value="Unassembled WGS sequence"/>
</dbReference>
<evidence type="ECO:0000313" key="2">
    <source>
        <dbReference type="EMBL" id="OEU14709.1"/>
    </source>
</evidence>
<name>A0A1E7F996_9STRA</name>
<keyword evidence="1" id="KW-0732">Signal</keyword>
<dbReference type="KEGG" id="fcy:FRACYDRAFT_241265"/>
<dbReference type="OrthoDB" id="44327at2759"/>
<sequence length="505" mass="53051">MAINTKTIPIVFPTSAILLLLILLLEIPQNTNGDVLSRKVVPRCEEGCHCLGADEIGGCPALPPSIEEKTLKTFRALTHTNPLFIKCDPFQSTDCVIALEEGEACTVELIAPELTTTESCPIGYSYRLQTMPSLDESIAAGSYITHTGPCGTCSSLEDLAIMIEYPNLPYKGYQCFWSSNGMADLNAAVSCYQDIGFTLSCARTLASYQSNIVDEGCGYECSAWAYDGSKGGTSCAQSSCEACLGDYGIDKQFQLVAGRTYANSGYPSMTARQCSAIAPIDVIGGGDICLVKPPVQTTAPSIAPVIQTTPQPTTLAPVPVPIVTAAPMNPTAPPTSIVTAAPVSPTAPPTSVVTAAPINPTAAPASIITAFPTLAPVLLPTSSLSYQQCLNTAAIEVRMGALSGGSGVICDCTNAEKGETNIPICYSSADRNQDTICAIQFGECLTVSDCCAAGTRTCRNNMCRTAARTGLKTSLRLSTRGGAARNRAAYNENGTNRRRTIRGRV</sequence>
<dbReference type="EMBL" id="KV784360">
    <property type="protein sequence ID" value="OEU14709.1"/>
    <property type="molecule type" value="Genomic_DNA"/>
</dbReference>
<keyword evidence="3" id="KW-1185">Reference proteome</keyword>
<dbReference type="AlphaFoldDB" id="A0A1E7F996"/>
<reference evidence="2 3" key="1">
    <citation type="submission" date="2016-09" db="EMBL/GenBank/DDBJ databases">
        <title>Extensive genetic diversity and differential bi-allelic expression allows diatom success in the polar Southern Ocean.</title>
        <authorList>
            <consortium name="DOE Joint Genome Institute"/>
            <person name="Mock T."/>
            <person name="Otillar R.P."/>
            <person name="Strauss J."/>
            <person name="Dupont C."/>
            <person name="Frickenhaus S."/>
            <person name="Maumus F."/>
            <person name="Mcmullan M."/>
            <person name="Sanges R."/>
            <person name="Schmutz J."/>
            <person name="Toseland A."/>
            <person name="Valas R."/>
            <person name="Veluchamy A."/>
            <person name="Ward B.J."/>
            <person name="Allen A."/>
            <person name="Barry K."/>
            <person name="Falciatore A."/>
            <person name="Ferrante M."/>
            <person name="Fortunato A.E."/>
            <person name="Gloeckner G."/>
            <person name="Gruber A."/>
            <person name="Hipkin R."/>
            <person name="Janech M."/>
            <person name="Kroth P."/>
            <person name="Leese F."/>
            <person name="Lindquist E."/>
            <person name="Lyon B.R."/>
            <person name="Martin J."/>
            <person name="Mayer C."/>
            <person name="Parker M."/>
            <person name="Quesneville H."/>
            <person name="Raymond J."/>
            <person name="Uhlig C."/>
            <person name="Valentin K.U."/>
            <person name="Worden A.Z."/>
            <person name="Armbrust E.V."/>
            <person name="Bowler C."/>
            <person name="Green B."/>
            <person name="Moulton V."/>
            <person name="Van Oosterhout C."/>
            <person name="Grigoriev I."/>
        </authorList>
    </citation>
    <scope>NUCLEOTIDE SEQUENCE [LARGE SCALE GENOMIC DNA]</scope>
    <source>
        <strain evidence="2 3">CCMP1102</strain>
    </source>
</reference>
<dbReference type="InParanoid" id="A0A1E7F996"/>
<evidence type="ECO:0000256" key="1">
    <source>
        <dbReference type="SAM" id="SignalP"/>
    </source>
</evidence>